<feature type="transmembrane region" description="Helical" evidence="5">
    <location>
        <begin position="16"/>
        <end position="33"/>
    </location>
</feature>
<evidence type="ECO:0008006" key="8">
    <source>
        <dbReference type="Google" id="ProtNLM"/>
    </source>
</evidence>
<keyword evidence="4 5" id="KW-0472">Membrane</keyword>
<evidence type="ECO:0000313" key="7">
    <source>
        <dbReference type="Proteomes" id="UP000178226"/>
    </source>
</evidence>
<reference evidence="6 7" key="1">
    <citation type="journal article" date="2016" name="Nat. Commun.">
        <title>Thousands of microbial genomes shed light on interconnected biogeochemical processes in an aquifer system.</title>
        <authorList>
            <person name="Anantharaman K."/>
            <person name="Brown C.T."/>
            <person name="Hug L.A."/>
            <person name="Sharon I."/>
            <person name="Castelle C.J."/>
            <person name="Probst A.J."/>
            <person name="Thomas B.C."/>
            <person name="Singh A."/>
            <person name="Wilkins M.J."/>
            <person name="Karaoz U."/>
            <person name="Brodie E.L."/>
            <person name="Williams K.H."/>
            <person name="Hubbard S.S."/>
            <person name="Banfield J.F."/>
        </authorList>
    </citation>
    <scope>NUCLEOTIDE SEQUENCE [LARGE SCALE GENOMIC DNA]</scope>
</reference>
<comment type="caution">
    <text evidence="6">The sequence shown here is derived from an EMBL/GenBank/DDBJ whole genome shotgun (WGS) entry which is preliminary data.</text>
</comment>
<keyword evidence="3 5" id="KW-1133">Transmembrane helix</keyword>
<evidence type="ECO:0000313" key="6">
    <source>
        <dbReference type="EMBL" id="OHA57033.1"/>
    </source>
</evidence>
<dbReference type="EMBL" id="MHTE01000014">
    <property type="protein sequence ID" value="OHA57033.1"/>
    <property type="molecule type" value="Genomic_DNA"/>
</dbReference>
<comment type="subcellular location">
    <subcellularLocation>
        <location evidence="1">Membrane</location>
        <topology evidence="1">Multi-pass membrane protein</topology>
    </subcellularLocation>
</comment>
<evidence type="ECO:0000256" key="2">
    <source>
        <dbReference type="ARBA" id="ARBA00022692"/>
    </source>
</evidence>
<organism evidence="6 7">
    <name type="scientific">Candidatus Veblenbacteria bacterium RIFOXYC2_FULL_42_11</name>
    <dbReference type="NCBI Taxonomy" id="1802428"/>
    <lineage>
        <taxon>Bacteria</taxon>
        <taxon>Candidatus Vebleniibacteriota</taxon>
    </lineage>
</organism>
<protein>
    <recommendedName>
        <fullName evidence="8">DUF4870 domain-containing protein</fullName>
    </recommendedName>
</protein>
<gene>
    <name evidence="6" type="ORF">A2441_02870</name>
</gene>
<dbReference type="Proteomes" id="UP000178226">
    <property type="component" value="Unassembled WGS sequence"/>
</dbReference>
<proteinExistence type="predicted"/>
<dbReference type="Pfam" id="PF09685">
    <property type="entry name" value="MamF_MmsF"/>
    <property type="match status" value="1"/>
</dbReference>
<evidence type="ECO:0000256" key="5">
    <source>
        <dbReference type="SAM" id="Phobius"/>
    </source>
</evidence>
<dbReference type="AlphaFoldDB" id="A0A1G2Q9A4"/>
<dbReference type="STRING" id="1802428.A2441_02870"/>
<evidence type="ECO:0000256" key="1">
    <source>
        <dbReference type="ARBA" id="ARBA00004141"/>
    </source>
</evidence>
<sequence>MNLHAQSPSPAKHPQGMLAAVTYIIFFAPNLAGKKDDQYVKYHQRQAIGLVLFALILQGVISIIGYWGGPQYTLAWVVRLILLYFVIIGGKTALAGETKELPFIGPYATRLNLTL</sequence>
<keyword evidence="2 5" id="KW-0812">Transmembrane</keyword>
<feature type="transmembrane region" description="Helical" evidence="5">
    <location>
        <begin position="73"/>
        <end position="94"/>
    </location>
</feature>
<evidence type="ECO:0000256" key="3">
    <source>
        <dbReference type="ARBA" id="ARBA00022989"/>
    </source>
</evidence>
<feature type="transmembrane region" description="Helical" evidence="5">
    <location>
        <begin position="45"/>
        <end position="67"/>
    </location>
</feature>
<dbReference type="InterPro" id="IPR019109">
    <property type="entry name" value="MamF_MmsF"/>
</dbReference>
<accession>A0A1G2Q9A4</accession>
<evidence type="ECO:0000256" key="4">
    <source>
        <dbReference type="ARBA" id="ARBA00023136"/>
    </source>
</evidence>
<name>A0A1G2Q9A4_9BACT</name>